<organism evidence="2 3">
    <name type="scientific">Massilia rubra</name>
    <dbReference type="NCBI Taxonomy" id="2607910"/>
    <lineage>
        <taxon>Bacteria</taxon>
        <taxon>Pseudomonadati</taxon>
        <taxon>Pseudomonadota</taxon>
        <taxon>Betaproteobacteria</taxon>
        <taxon>Burkholderiales</taxon>
        <taxon>Oxalobacteraceae</taxon>
        <taxon>Telluria group</taxon>
        <taxon>Massilia</taxon>
    </lineage>
</organism>
<evidence type="ECO:0000256" key="1">
    <source>
        <dbReference type="SAM" id="SignalP"/>
    </source>
</evidence>
<evidence type="ECO:0000313" key="3">
    <source>
        <dbReference type="Proteomes" id="UP000785613"/>
    </source>
</evidence>
<gene>
    <name evidence="2" type="ORF">F0185_28295</name>
</gene>
<protein>
    <submittedName>
        <fullName evidence="2">Uncharacterized protein</fullName>
    </submittedName>
</protein>
<sequence length="309" mass="32880">MQLKIVVAGLMALACSLPASAQTAERAGGQRKLAAKPDGLGTVLPAGLTAQQLVALIAPGRDPALATLVGAKAWPHRANTYVVIACFVRSKAERASEQKYSKEPSCERMYQPGEVPHYVDRPTYLGVVQYQGGGAAPTLVASYGKPYDVRTRWDASGLDGPDGDPGLPAGAAGGLLPETVNRFDFAPYKITATETAIGLRLGWHEGYAGGGAFYEALALFRIDGDKLVNILSEPIAFHSNLAGELHKDGTREREIAEGTSVLSILPGTTNGYADLEMRMLKSKWKQVFTWDGKAARYVPAKPAPGAKSR</sequence>
<dbReference type="RefSeq" id="WP_167230701.1">
    <property type="nucleotide sequence ID" value="NZ_VUYU01000029.1"/>
</dbReference>
<dbReference type="PROSITE" id="PS51257">
    <property type="entry name" value="PROKAR_LIPOPROTEIN"/>
    <property type="match status" value="1"/>
</dbReference>
<reference evidence="2 3" key="1">
    <citation type="submission" date="2019-09" db="EMBL/GenBank/DDBJ databases">
        <title>Taxonomy of Antarctic Massilia spp.: description of Massilia rubra sp. nov., Massilia aquatica sp. nov., Massilia mucilaginosa sp. nov., Massilia frigida sp. nov. isolated from streams, lakes and regoliths.</title>
        <authorList>
            <person name="Holochova P."/>
            <person name="Sedlacek I."/>
            <person name="Kralova S."/>
            <person name="Maslanova I."/>
            <person name="Busse H.-J."/>
            <person name="Stankova E."/>
            <person name="Vrbovska V."/>
            <person name="Kovarovic V."/>
            <person name="Bartak M."/>
            <person name="Svec P."/>
            <person name="Pantucek R."/>
        </authorList>
    </citation>
    <scope>NUCLEOTIDE SEQUENCE [LARGE SCALE GENOMIC DNA]</scope>
    <source>
        <strain evidence="2 3">CCM 8692</strain>
    </source>
</reference>
<dbReference type="EMBL" id="VUYU01000029">
    <property type="protein sequence ID" value="NHZ37467.1"/>
    <property type="molecule type" value="Genomic_DNA"/>
</dbReference>
<feature type="signal peptide" evidence="1">
    <location>
        <begin position="1"/>
        <end position="21"/>
    </location>
</feature>
<evidence type="ECO:0000313" key="2">
    <source>
        <dbReference type="EMBL" id="NHZ37467.1"/>
    </source>
</evidence>
<keyword evidence="3" id="KW-1185">Reference proteome</keyword>
<accession>A0ABX0LSN9</accession>
<comment type="caution">
    <text evidence="2">The sequence shown here is derived from an EMBL/GenBank/DDBJ whole genome shotgun (WGS) entry which is preliminary data.</text>
</comment>
<feature type="chain" id="PRO_5047111117" evidence="1">
    <location>
        <begin position="22"/>
        <end position="309"/>
    </location>
</feature>
<dbReference type="Proteomes" id="UP000785613">
    <property type="component" value="Unassembled WGS sequence"/>
</dbReference>
<proteinExistence type="predicted"/>
<name>A0ABX0LSN9_9BURK</name>
<keyword evidence="1" id="KW-0732">Signal</keyword>